<dbReference type="CDD" id="cd05292">
    <property type="entry name" value="LDH_2"/>
    <property type="match status" value="1"/>
</dbReference>
<comment type="catalytic activity">
    <reaction evidence="6 7">
        <text>(S)-lactate + NAD(+) = pyruvate + NADH + H(+)</text>
        <dbReference type="Rhea" id="RHEA:23444"/>
        <dbReference type="ChEBI" id="CHEBI:15361"/>
        <dbReference type="ChEBI" id="CHEBI:15378"/>
        <dbReference type="ChEBI" id="CHEBI:16651"/>
        <dbReference type="ChEBI" id="CHEBI:57540"/>
        <dbReference type="ChEBI" id="CHEBI:57945"/>
        <dbReference type="EC" id="1.1.1.27"/>
    </reaction>
</comment>
<feature type="binding site" evidence="7">
    <location>
        <begin position="82"/>
        <end position="83"/>
    </location>
    <ligand>
        <name>NAD(+)</name>
        <dbReference type="ChEBI" id="CHEBI:57540"/>
    </ligand>
</feature>
<comment type="similarity">
    <text evidence="2 7">Belongs to the LDH/MDH superfamily. LDH family.</text>
</comment>
<comment type="subcellular location">
    <subcellularLocation>
        <location evidence="7">Cytoplasm</location>
    </subcellularLocation>
</comment>
<dbReference type="InterPro" id="IPR011304">
    <property type="entry name" value="L-lactate_DH"/>
</dbReference>
<dbReference type="SUPFAM" id="SSF56327">
    <property type="entry name" value="LDH C-terminal domain-like"/>
    <property type="match status" value="1"/>
</dbReference>
<evidence type="ECO:0000256" key="5">
    <source>
        <dbReference type="ARBA" id="ARBA00023027"/>
    </source>
</evidence>
<evidence type="ECO:0000256" key="6">
    <source>
        <dbReference type="ARBA" id="ARBA00049258"/>
    </source>
</evidence>
<feature type="domain" description="Lactate/malate dehydrogenase C-terminal" evidence="11">
    <location>
        <begin position="148"/>
        <end position="313"/>
    </location>
</feature>
<feature type="binding site" evidence="7">
    <location>
        <position position="146"/>
    </location>
    <ligand>
        <name>NAD(+)</name>
        <dbReference type="ChEBI" id="CHEBI:57540"/>
    </ligand>
</feature>
<evidence type="ECO:0000256" key="3">
    <source>
        <dbReference type="ARBA" id="ARBA00012967"/>
    </source>
</evidence>
<dbReference type="PRINTS" id="PR00086">
    <property type="entry name" value="LLDHDRGNASE"/>
</dbReference>
<keyword evidence="4 7" id="KW-0560">Oxidoreductase</keyword>
<dbReference type="GO" id="GO:0004459">
    <property type="term" value="F:L-lactate dehydrogenase (NAD+) activity"/>
    <property type="evidence" value="ECO:0007669"/>
    <property type="project" value="UniProtKB-UniRule"/>
</dbReference>
<keyword evidence="7" id="KW-0963">Cytoplasm</keyword>
<dbReference type="GO" id="GO:0006096">
    <property type="term" value="P:glycolytic process"/>
    <property type="evidence" value="ECO:0007669"/>
    <property type="project" value="UniProtKB-UniRule"/>
</dbReference>
<feature type="modified residue" description="Phosphotyrosine" evidence="7">
    <location>
        <position position="224"/>
    </location>
</feature>
<keyword evidence="5 7" id="KW-0520">NAD</keyword>
<dbReference type="EC" id="1.1.1.27" evidence="3 7"/>
<evidence type="ECO:0000256" key="2">
    <source>
        <dbReference type="ARBA" id="ARBA00006054"/>
    </source>
</evidence>
<dbReference type="InterPro" id="IPR001557">
    <property type="entry name" value="L-lactate/malate_DH"/>
</dbReference>
<dbReference type="GO" id="GO:0005737">
    <property type="term" value="C:cytoplasm"/>
    <property type="evidence" value="ECO:0007669"/>
    <property type="project" value="UniProtKB-SubCell"/>
</dbReference>
<evidence type="ECO:0000256" key="8">
    <source>
        <dbReference type="PIRSR" id="PIRSR000102-1"/>
    </source>
</evidence>
<accession>A0A7M1R2S1</accession>
<dbReference type="NCBIfam" id="TIGR01771">
    <property type="entry name" value="L-LDH-NAD"/>
    <property type="match status" value="1"/>
</dbReference>
<feature type="binding site" evidence="7">
    <location>
        <position position="85"/>
    </location>
    <ligand>
        <name>substrate</name>
    </ligand>
</feature>
<dbReference type="Proteomes" id="UP000594961">
    <property type="component" value="Chromosome"/>
</dbReference>
<organism evidence="12 13">
    <name type="scientific">Trueperella pecoris</name>
    <dbReference type="NCBI Taxonomy" id="2733571"/>
    <lineage>
        <taxon>Bacteria</taxon>
        <taxon>Bacillati</taxon>
        <taxon>Actinomycetota</taxon>
        <taxon>Actinomycetes</taxon>
        <taxon>Actinomycetales</taxon>
        <taxon>Actinomycetaceae</taxon>
        <taxon>Trueperella</taxon>
    </lineage>
</organism>
<feature type="active site" description="Proton acceptor" evidence="7 8">
    <location>
        <position position="178"/>
    </location>
</feature>
<dbReference type="InterPro" id="IPR018177">
    <property type="entry name" value="L-lactate_DH_AS"/>
</dbReference>
<dbReference type="PANTHER" id="PTHR43128:SF16">
    <property type="entry name" value="L-LACTATE DEHYDROGENASE"/>
    <property type="match status" value="1"/>
</dbReference>
<dbReference type="PROSITE" id="PS00064">
    <property type="entry name" value="L_LDH"/>
    <property type="match status" value="1"/>
</dbReference>
<dbReference type="NCBIfam" id="NF000824">
    <property type="entry name" value="PRK00066.1"/>
    <property type="match status" value="1"/>
</dbReference>
<feature type="binding site" evidence="7 9">
    <location>
        <begin position="121"/>
        <end position="123"/>
    </location>
    <ligand>
        <name>NAD(+)</name>
        <dbReference type="ChEBI" id="CHEBI:57540"/>
    </ligand>
</feature>
<dbReference type="Gene3D" id="3.90.110.10">
    <property type="entry name" value="Lactate dehydrogenase/glycoside hydrolase, family 4, C-terminal"/>
    <property type="match status" value="1"/>
</dbReference>
<dbReference type="Gene3D" id="3.40.50.720">
    <property type="entry name" value="NAD(P)-binding Rossmann-like Domain"/>
    <property type="match status" value="1"/>
</dbReference>
<feature type="binding site" evidence="7">
    <location>
        <position position="156"/>
    </location>
    <ligand>
        <name>beta-D-fructose 1,6-bisphosphate</name>
        <dbReference type="ChEBI" id="CHEBI:32966"/>
        <note>allosteric activator</note>
    </ligand>
</feature>
<dbReference type="InterPro" id="IPR001236">
    <property type="entry name" value="Lactate/malate_DH_N"/>
</dbReference>
<dbReference type="EMBL" id="CP063212">
    <property type="protein sequence ID" value="QOR48004.1"/>
    <property type="molecule type" value="Genomic_DNA"/>
</dbReference>
<dbReference type="GO" id="GO:0006089">
    <property type="term" value="P:lactate metabolic process"/>
    <property type="evidence" value="ECO:0007669"/>
    <property type="project" value="TreeGrafter"/>
</dbReference>
<dbReference type="PIRSF" id="PIRSF000102">
    <property type="entry name" value="Lac_mal_DH"/>
    <property type="match status" value="1"/>
</dbReference>
<dbReference type="Pfam" id="PF02866">
    <property type="entry name" value="Ldh_1_C"/>
    <property type="match status" value="1"/>
</dbReference>
<comment type="function">
    <text evidence="7">Catalyzes the conversion of lactate to pyruvate.</text>
</comment>
<evidence type="ECO:0000313" key="13">
    <source>
        <dbReference type="Proteomes" id="UP000594961"/>
    </source>
</evidence>
<dbReference type="Pfam" id="PF00056">
    <property type="entry name" value="Ldh_1_N"/>
    <property type="match status" value="1"/>
</dbReference>
<dbReference type="SUPFAM" id="SSF51735">
    <property type="entry name" value="NAD(P)-binding Rossmann-fold domains"/>
    <property type="match status" value="1"/>
</dbReference>
<feature type="binding site" evidence="9">
    <location>
        <begin position="12"/>
        <end position="17"/>
    </location>
    <ligand>
        <name>NAD(+)</name>
        <dbReference type="ChEBI" id="CHEBI:57540"/>
    </ligand>
</feature>
<gene>
    <name evidence="7" type="primary">ldh</name>
    <name evidence="12" type="ORF">INS90_01485</name>
</gene>
<evidence type="ECO:0000256" key="9">
    <source>
        <dbReference type="PIRSR" id="PIRSR000102-3"/>
    </source>
</evidence>
<feature type="binding site" evidence="7">
    <location>
        <position position="104"/>
    </location>
    <ligand>
        <name>NAD(+)</name>
        <dbReference type="ChEBI" id="CHEBI:57540"/>
    </ligand>
</feature>
<feature type="binding site" evidence="9">
    <location>
        <position position="98"/>
    </location>
    <ligand>
        <name>NAD(+)</name>
        <dbReference type="ChEBI" id="CHEBI:57540"/>
    </ligand>
</feature>
<evidence type="ECO:0000259" key="10">
    <source>
        <dbReference type="Pfam" id="PF00056"/>
    </source>
</evidence>
<feature type="binding site" evidence="7">
    <location>
        <begin position="123"/>
        <end position="126"/>
    </location>
    <ligand>
        <name>substrate</name>
    </ligand>
</feature>
<dbReference type="UniPathway" id="UPA00554">
    <property type="reaction ID" value="UER00611"/>
</dbReference>
<feature type="binding site" evidence="7 9">
    <location>
        <position position="37"/>
    </location>
    <ligand>
        <name>NAD(+)</name>
        <dbReference type="ChEBI" id="CHEBI:57540"/>
    </ligand>
</feature>
<feature type="binding site" evidence="7">
    <location>
        <position position="16"/>
    </location>
    <ligand>
        <name>NAD(+)</name>
        <dbReference type="ChEBI" id="CHEBI:57540"/>
    </ligand>
</feature>
<feature type="binding site" evidence="7">
    <location>
        <position position="91"/>
    </location>
    <ligand>
        <name>substrate</name>
    </ligand>
</feature>
<dbReference type="HAMAP" id="MF_00488">
    <property type="entry name" value="Lactate_dehydrog"/>
    <property type="match status" value="1"/>
</dbReference>
<feature type="binding site" evidence="7">
    <location>
        <position position="171"/>
    </location>
    <ligand>
        <name>beta-D-fructose 1,6-bisphosphate</name>
        <dbReference type="ChEBI" id="CHEBI:32966"/>
        <note>allosteric activator</note>
    </ligand>
</feature>
<feature type="binding site" evidence="7">
    <location>
        <position position="42"/>
    </location>
    <ligand>
        <name>NAD(+)</name>
        <dbReference type="ChEBI" id="CHEBI:57540"/>
    </ligand>
</feature>
<reference evidence="12 13" key="1">
    <citation type="submission" date="2020-10" db="EMBL/GenBank/DDBJ databases">
        <title>Trueperella pecoris sp. nov. isolated from bovine and porcine specimens.</title>
        <authorList>
            <person name="Schoenecker L."/>
            <person name="Schnydrig P."/>
            <person name="Brodard I."/>
            <person name="Thomann A."/>
            <person name="Hemphill A."/>
            <person name="Rodriguez-Campos S."/>
            <person name="Perreten V."/>
            <person name="Jores J."/>
            <person name="Kittl S."/>
        </authorList>
    </citation>
    <scope>NUCLEOTIDE SEQUENCE [LARGE SCALE GENOMIC DNA]</scope>
    <source>
        <strain evidence="12 13">19OD0592</strain>
    </source>
</reference>
<keyword evidence="7" id="KW-0597">Phosphoprotein</keyword>
<feature type="binding site" evidence="7">
    <location>
        <begin position="151"/>
        <end position="154"/>
    </location>
    <ligand>
        <name>substrate</name>
    </ligand>
</feature>
<dbReference type="InterPro" id="IPR015955">
    <property type="entry name" value="Lactate_DH/Glyco_Ohase_4_C"/>
</dbReference>
<keyword evidence="7" id="KW-0021">Allosteric enzyme</keyword>
<evidence type="ECO:0000256" key="7">
    <source>
        <dbReference type="HAMAP-Rule" id="MF_00488"/>
    </source>
</evidence>
<sequence length="318" mass="33222">MTTSTSKLSVIGAGSVGTALAYAAMIRGSAKIVALQDVNESKVEAEVLDLAHGTQFMQSSSIIGGASQDVTADSDVVVITAGAKQKPGQTRLDLAAKNVSILESMLPGLVERSPNAVFMLVTNPVDVLTYVATKIADLPEGRVFGSGTVLDSSRLRWLLGKRLGVSARSVHSMIIGEHGDSEFAMWSTATVGQLPLREACTQDGNCFSAEQLDQIEHDVINAAYKVIEGKGATNYAIGVSGARIVEAVLGDQKAVLPVSSIHHGIEGASDVAISVPSIVGRGGVERALPLLLDEREQARLDSSVTALRDTIKLVGYAG</sequence>
<evidence type="ECO:0000256" key="4">
    <source>
        <dbReference type="ARBA" id="ARBA00023002"/>
    </source>
</evidence>
<comment type="subunit">
    <text evidence="7">Homotetramer.</text>
</comment>
<comment type="pathway">
    <text evidence="1 7">Fermentation; pyruvate fermentation to lactate; (S)-lactate from pyruvate: step 1/1.</text>
</comment>
<comment type="caution">
    <text evidence="7">Lacks conserved residue(s) required for the propagation of feature annotation.</text>
</comment>
<dbReference type="PANTHER" id="PTHR43128">
    <property type="entry name" value="L-2-HYDROXYCARBOXYLATE DEHYDROGENASE (NAD(P)(+))"/>
    <property type="match status" value="1"/>
</dbReference>
<evidence type="ECO:0000259" key="11">
    <source>
        <dbReference type="Pfam" id="PF02866"/>
    </source>
</evidence>
<name>A0A7M1R2S1_9ACTO</name>
<dbReference type="InterPro" id="IPR036291">
    <property type="entry name" value="NAD(P)-bd_dom_sf"/>
</dbReference>
<dbReference type="RefSeq" id="WP_197553906.1">
    <property type="nucleotide sequence ID" value="NZ_CP063212.1"/>
</dbReference>
<feature type="domain" description="Lactate/malate dehydrogenase N-terminal" evidence="10">
    <location>
        <begin position="7"/>
        <end position="145"/>
    </location>
</feature>
<dbReference type="InterPro" id="IPR022383">
    <property type="entry name" value="Lactate/malate_DH_C"/>
</dbReference>
<dbReference type="AlphaFoldDB" id="A0A7M1R2S1"/>
<evidence type="ECO:0000313" key="12">
    <source>
        <dbReference type="EMBL" id="QOR48004.1"/>
    </source>
</evidence>
<feature type="binding site" evidence="7">
    <location>
        <position position="233"/>
    </location>
    <ligand>
        <name>substrate</name>
    </ligand>
</feature>
<proteinExistence type="inferred from homology"/>
<protein>
    <recommendedName>
        <fullName evidence="3 7">L-lactate dehydrogenase</fullName>
        <shortName evidence="7">L-LDH</shortName>
        <ecNumber evidence="3 7">1.1.1.27</ecNumber>
    </recommendedName>
</protein>
<evidence type="ECO:0000256" key="1">
    <source>
        <dbReference type="ARBA" id="ARBA00004843"/>
    </source>
</evidence>
<comment type="activity regulation">
    <text evidence="7">Allosterically activated by fructose 1,6-bisphosphate (FBP).</text>
</comment>